<feature type="transmembrane region" description="Helical" evidence="1">
    <location>
        <begin position="220"/>
        <end position="239"/>
    </location>
</feature>
<keyword evidence="3" id="KW-1185">Reference proteome</keyword>
<proteinExistence type="predicted"/>
<sequence>MIGLYNTKVKYESLAQESKTEIVDLIKEETSKTKEALTDKKIDSIKKKLNEKMKSSFIPVPEKVRKNILAEVEKEARDTTENKMNSSIINFNVGEGDSKLDKFVNYQKKYPNSSIDVALDSLEFEKNFTNRFIYTRAKAANSFTNDEESRDQFLNQILSFGSISLFVLLPIFTLFLKLFYIRRKYTYVDHLIFVFHIQTVFFMLFSIFYLLKIVGISPQLWVFVTLFLLYLIIAMKQFYQQGYFKTFVKFLLLNLSYTIVASIGVVFVLLISFALF</sequence>
<evidence type="ECO:0000256" key="1">
    <source>
        <dbReference type="SAM" id="Phobius"/>
    </source>
</evidence>
<organism evidence="2 3">
    <name type="scientific">Polaribacter glomeratus</name>
    <dbReference type="NCBI Taxonomy" id="102"/>
    <lineage>
        <taxon>Bacteria</taxon>
        <taxon>Pseudomonadati</taxon>
        <taxon>Bacteroidota</taxon>
        <taxon>Flavobacteriia</taxon>
        <taxon>Flavobacteriales</taxon>
        <taxon>Flavobacteriaceae</taxon>
    </lineage>
</organism>
<dbReference type="AlphaFoldDB" id="A0A2S7WZE8"/>
<keyword evidence="1" id="KW-0812">Transmembrane</keyword>
<accession>A0A2S7WZE8</accession>
<name>A0A2S7WZE8_9FLAO</name>
<keyword evidence="1" id="KW-1133">Transmembrane helix</keyword>
<feature type="transmembrane region" description="Helical" evidence="1">
    <location>
        <begin position="157"/>
        <end position="179"/>
    </location>
</feature>
<feature type="transmembrane region" description="Helical" evidence="1">
    <location>
        <begin position="251"/>
        <end position="275"/>
    </location>
</feature>
<dbReference type="EMBL" id="MSCM01000001">
    <property type="protein sequence ID" value="PQJ82742.1"/>
    <property type="molecule type" value="Genomic_DNA"/>
</dbReference>
<comment type="caution">
    <text evidence="2">The sequence shown here is derived from an EMBL/GenBank/DDBJ whole genome shotgun (WGS) entry which is preliminary data.</text>
</comment>
<feature type="transmembrane region" description="Helical" evidence="1">
    <location>
        <begin position="191"/>
        <end position="214"/>
    </location>
</feature>
<keyword evidence="1" id="KW-0472">Membrane</keyword>
<protein>
    <recommendedName>
        <fullName evidence="4">DUF3667 domain-containing protein</fullName>
    </recommendedName>
</protein>
<evidence type="ECO:0008006" key="4">
    <source>
        <dbReference type="Google" id="ProtNLM"/>
    </source>
</evidence>
<evidence type="ECO:0000313" key="2">
    <source>
        <dbReference type="EMBL" id="PQJ82742.1"/>
    </source>
</evidence>
<reference evidence="2 3" key="1">
    <citation type="submission" date="2016-12" db="EMBL/GenBank/DDBJ databases">
        <title>Trade-off between light-utilization and light-protection in marine flavobacteria.</title>
        <authorList>
            <person name="Kumagai Y."/>
            <person name="Yoshizawa S."/>
            <person name="Kogure K."/>
            <person name="Iwasaki W."/>
        </authorList>
    </citation>
    <scope>NUCLEOTIDE SEQUENCE [LARGE SCALE GENOMIC DNA]</scope>
    <source>
        <strain evidence="2 3">ATCC 43844</strain>
    </source>
</reference>
<dbReference type="RefSeq" id="WP_245892048.1">
    <property type="nucleotide sequence ID" value="NZ_MSCM01000001.1"/>
</dbReference>
<gene>
    <name evidence="2" type="ORF">BTO16_09205</name>
</gene>
<dbReference type="Proteomes" id="UP000239068">
    <property type="component" value="Unassembled WGS sequence"/>
</dbReference>
<evidence type="ECO:0000313" key="3">
    <source>
        <dbReference type="Proteomes" id="UP000239068"/>
    </source>
</evidence>